<dbReference type="Proteomes" id="UP000318585">
    <property type="component" value="Unassembled WGS sequence"/>
</dbReference>
<dbReference type="InterPro" id="IPR001789">
    <property type="entry name" value="Sig_transdc_resp-reg_receiver"/>
</dbReference>
<sequence length="137" mass="15481">MKKTIIWIVDDDVIYQTIIQKLIKKAGVFSAHSSFMNGKDAINTLTNTIEESEYLPDIILLDINMPVMDGWEFMEEIKLIKSKINKKIIIYIVSSSIAIEDKNKSKTFTDIIGYIPKPISIEDLIAIVQSDENSAGN</sequence>
<evidence type="ECO:0000259" key="2">
    <source>
        <dbReference type="PROSITE" id="PS50110"/>
    </source>
</evidence>
<dbReference type="AlphaFoldDB" id="A0A553CNT4"/>
<keyword evidence="1" id="KW-0597">Phosphoprotein</keyword>
<dbReference type="Pfam" id="PF00072">
    <property type="entry name" value="Response_reg"/>
    <property type="match status" value="1"/>
</dbReference>
<feature type="domain" description="Response regulatory" evidence="2">
    <location>
        <begin position="5"/>
        <end position="132"/>
    </location>
</feature>
<dbReference type="PROSITE" id="PS50110">
    <property type="entry name" value="RESPONSE_REGULATORY"/>
    <property type="match status" value="1"/>
</dbReference>
<accession>A0A553CNT4</accession>
<dbReference type="EMBL" id="VJZR01000003">
    <property type="protein sequence ID" value="TRX22054.1"/>
    <property type="molecule type" value="Genomic_DNA"/>
</dbReference>
<dbReference type="InterPro" id="IPR011006">
    <property type="entry name" value="CheY-like_superfamily"/>
</dbReference>
<dbReference type="InterPro" id="IPR052893">
    <property type="entry name" value="TCS_response_regulator"/>
</dbReference>
<comment type="caution">
    <text evidence="3">The sequence shown here is derived from an EMBL/GenBank/DDBJ whole genome shotgun (WGS) entry which is preliminary data.</text>
</comment>
<dbReference type="PANTHER" id="PTHR44520:SF2">
    <property type="entry name" value="RESPONSE REGULATOR RCP1"/>
    <property type="match status" value="1"/>
</dbReference>
<dbReference type="Gene3D" id="3.40.50.2300">
    <property type="match status" value="1"/>
</dbReference>
<dbReference type="PANTHER" id="PTHR44520">
    <property type="entry name" value="RESPONSE REGULATOR RCP1-RELATED"/>
    <property type="match status" value="1"/>
</dbReference>
<dbReference type="SUPFAM" id="SSF52172">
    <property type="entry name" value="CheY-like"/>
    <property type="match status" value="1"/>
</dbReference>
<dbReference type="SMART" id="SM00448">
    <property type="entry name" value="REC"/>
    <property type="match status" value="1"/>
</dbReference>
<dbReference type="GO" id="GO:0000160">
    <property type="term" value="P:phosphorelay signal transduction system"/>
    <property type="evidence" value="ECO:0007669"/>
    <property type="project" value="InterPro"/>
</dbReference>
<evidence type="ECO:0000313" key="3">
    <source>
        <dbReference type="EMBL" id="TRX22054.1"/>
    </source>
</evidence>
<evidence type="ECO:0000313" key="4">
    <source>
        <dbReference type="Proteomes" id="UP000318585"/>
    </source>
</evidence>
<reference evidence="3 4" key="1">
    <citation type="submission" date="2019-07" db="EMBL/GenBank/DDBJ databases">
        <title>Novel species of Flavobacterium.</title>
        <authorList>
            <person name="Liu Q."/>
            <person name="Xin Y.-H."/>
        </authorList>
    </citation>
    <scope>NUCLEOTIDE SEQUENCE [LARGE SCALE GENOMIC DNA]</scope>
    <source>
        <strain evidence="3 4">LB3P56</strain>
    </source>
</reference>
<organism evidence="3 4">
    <name type="scientific">Flavobacterium franklandianum</name>
    <dbReference type="NCBI Taxonomy" id="2594430"/>
    <lineage>
        <taxon>Bacteria</taxon>
        <taxon>Pseudomonadati</taxon>
        <taxon>Bacteroidota</taxon>
        <taxon>Flavobacteriia</taxon>
        <taxon>Flavobacteriales</taxon>
        <taxon>Flavobacteriaceae</taxon>
        <taxon>Flavobacterium</taxon>
    </lineage>
</organism>
<dbReference type="RefSeq" id="WP_144071054.1">
    <property type="nucleotide sequence ID" value="NZ_VJZR01000003.1"/>
</dbReference>
<gene>
    <name evidence="3" type="ORF">FNW17_05125</name>
</gene>
<dbReference type="OrthoDB" id="673128at2"/>
<keyword evidence="4" id="KW-1185">Reference proteome</keyword>
<protein>
    <submittedName>
        <fullName evidence="3">Response regulator</fullName>
    </submittedName>
</protein>
<feature type="modified residue" description="4-aspartylphosphate" evidence="1">
    <location>
        <position position="62"/>
    </location>
</feature>
<proteinExistence type="predicted"/>
<name>A0A553CNT4_9FLAO</name>
<evidence type="ECO:0000256" key="1">
    <source>
        <dbReference type="PROSITE-ProRule" id="PRU00169"/>
    </source>
</evidence>